<dbReference type="PANTHER" id="PTHR21481">
    <property type="entry name" value="PROTEIN CLEC16A"/>
    <property type="match status" value="1"/>
</dbReference>
<dbReference type="GO" id="GO:0016197">
    <property type="term" value="P:endosomal transport"/>
    <property type="evidence" value="ECO:0007669"/>
    <property type="project" value="TreeGrafter"/>
</dbReference>
<dbReference type="GO" id="GO:0005794">
    <property type="term" value="C:Golgi apparatus"/>
    <property type="evidence" value="ECO:0007669"/>
    <property type="project" value="TreeGrafter"/>
</dbReference>
<dbReference type="PANTHER" id="PTHR21481:SF4">
    <property type="entry name" value="PROTEIN TRANSPARENT TESTA 9"/>
    <property type="match status" value="1"/>
</dbReference>
<feature type="compositionally biased region" description="Low complexity" evidence="1">
    <location>
        <begin position="797"/>
        <end position="811"/>
    </location>
</feature>
<evidence type="ECO:0000256" key="1">
    <source>
        <dbReference type="SAM" id="MobiDB-lite"/>
    </source>
</evidence>
<sequence length="811" mass="90942">MWSSLWRSRDRFSLDELRFFMERQVMGEFVRILKVSRTVSVSRQLLQTMSIMIQNLKSEHAIYYLFSNEHINFLITYAFDFKNEELLSYYISFLRAISVKLDKNTISLFVKTQNEEVVSFPLYVEAIRFAFHEENMIRTAVRALTLNVYHVGDESVNRFVVKAPHADYFSNLLTYFRKQCIDLNGLVSETLKNPDSDATTVILAAVDEIEDDLYYISDVISAGIPDVGRLITEKIMQLLILPLLLPSLQLDAANDIQIGAITSLYLLCCILRIVKIKDLANTIAAALFCSPEAFIADSETKLNGYVPDNVHEIQQPENENVIEVNGCSKQIMQSLSSSSQVRTEDIISKGVSHSTLRDALLSYITVGDDLQVLGSLSMLATLLQTKELDEIMLDALGILPQRKQHKKLLLQALVGEDSREDQLFSLGSSSIRDEFNCELDGHLQTLKAQYGVACSSLEVGTTPSAHRFQVLHTLVSLFCRSNISPETLWDGGWLFRQLLPYSEAEFNSQHLKLLDSYKNCTCALLEETRGTWPDLLMSILRDEWKKCKRAMEASSPPKEPKCILFPLEKSSADDVLPSESSIISGEKMCKVVKVFVLLHQLHIFSLGRALPDQPPICLPSDIPENSRARTAGLDASGPKLGAELRLVDAVPCRIAFERGKERHFCFLAISVGTSGWILLAEELPLKKHYGIIRIVAPLAGSNPTIDEKHSRWLHLRIRPSTLPVLDPAKSITHGKAKTKALVDGRWTLAFRDDESCKTALSMIIEEFDLQSSEVKRRLNSLLNIEGGIDVPDTSLHPSEASSSTQTPSNSS</sequence>
<evidence type="ECO:0000313" key="3">
    <source>
        <dbReference type="EMBL" id="KAG6740057.1"/>
    </source>
</evidence>
<feature type="domain" description="FPL" evidence="2">
    <location>
        <begin position="19"/>
        <end position="149"/>
    </location>
</feature>
<dbReference type="Proteomes" id="UP000886885">
    <property type="component" value="Chromosome 18D"/>
</dbReference>
<proteinExistence type="predicted"/>
<reference evidence="3" key="1">
    <citation type="journal article" date="2020" name="bioRxiv">
        <title>Hybrid origin of Populus tomentosa Carr. identified through genome sequencing and phylogenomic analysis.</title>
        <authorList>
            <person name="An X."/>
            <person name="Gao K."/>
            <person name="Chen Z."/>
            <person name="Li J."/>
            <person name="Yang X."/>
            <person name="Yang X."/>
            <person name="Zhou J."/>
            <person name="Guo T."/>
            <person name="Zhao T."/>
            <person name="Huang S."/>
            <person name="Miao D."/>
            <person name="Khan W.U."/>
            <person name="Rao P."/>
            <person name="Ye M."/>
            <person name="Lei B."/>
            <person name="Liao W."/>
            <person name="Wang J."/>
            <person name="Ji L."/>
            <person name="Li Y."/>
            <person name="Guo B."/>
            <person name="Mustafa N.S."/>
            <person name="Li S."/>
            <person name="Yun Q."/>
            <person name="Keller S.R."/>
            <person name="Mao J."/>
            <person name="Zhang R."/>
            <person name="Strauss S.H."/>
        </authorList>
    </citation>
    <scope>NUCLEOTIDE SEQUENCE</scope>
    <source>
        <strain evidence="3">GM15</strain>
        <tissue evidence="3">Leaf</tissue>
    </source>
</reference>
<dbReference type="GO" id="GO:0005770">
    <property type="term" value="C:late endosome"/>
    <property type="evidence" value="ECO:0007669"/>
    <property type="project" value="TreeGrafter"/>
</dbReference>
<evidence type="ECO:0000259" key="2">
    <source>
        <dbReference type="Pfam" id="PF09758"/>
    </source>
</evidence>
<dbReference type="GO" id="GO:1901096">
    <property type="term" value="P:regulation of autophagosome maturation"/>
    <property type="evidence" value="ECO:0007669"/>
    <property type="project" value="TreeGrafter"/>
</dbReference>
<dbReference type="OrthoDB" id="294052at2759"/>
<feature type="region of interest" description="Disordered" evidence="1">
    <location>
        <begin position="789"/>
        <end position="811"/>
    </location>
</feature>
<dbReference type="EMBL" id="JAAWWB010000036">
    <property type="protein sequence ID" value="KAG6740057.1"/>
    <property type="molecule type" value="Genomic_DNA"/>
</dbReference>
<gene>
    <name evidence="3" type="ORF">POTOM_057691</name>
</gene>
<comment type="caution">
    <text evidence="3">The sequence shown here is derived from an EMBL/GenBank/DDBJ whole genome shotgun (WGS) entry which is preliminary data.</text>
</comment>
<protein>
    <recommendedName>
        <fullName evidence="2">FPL domain-containing protein</fullName>
    </recommendedName>
</protein>
<dbReference type="GO" id="GO:0007034">
    <property type="term" value="P:vacuolar transport"/>
    <property type="evidence" value="ECO:0007669"/>
    <property type="project" value="TreeGrafter"/>
</dbReference>
<accession>A0A8X7Y065</accession>
<dbReference type="InterPro" id="IPR019155">
    <property type="entry name" value="CLEC16A/TT9_N"/>
</dbReference>
<dbReference type="InterPro" id="IPR039272">
    <property type="entry name" value="CLEC16A/TT9"/>
</dbReference>
<evidence type="ECO:0000313" key="4">
    <source>
        <dbReference type="Proteomes" id="UP000886885"/>
    </source>
</evidence>
<keyword evidence="4" id="KW-1185">Reference proteome</keyword>
<organism evidence="3 4">
    <name type="scientific">Populus tomentosa</name>
    <name type="common">Chinese white poplar</name>
    <dbReference type="NCBI Taxonomy" id="118781"/>
    <lineage>
        <taxon>Eukaryota</taxon>
        <taxon>Viridiplantae</taxon>
        <taxon>Streptophyta</taxon>
        <taxon>Embryophyta</taxon>
        <taxon>Tracheophyta</taxon>
        <taxon>Spermatophyta</taxon>
        <taxon>Magnoliopsida</taxon>
        <taxon>eudicotyledons</taxon>
        <taxon>Gunneridae</taxon>
        <taxon>Pentapetalae</taxon>
        <taxon>rosids</taxon>
        <taxon>fabids</taxon>
        <taxon>Malpighiales</taxon>
        <taxon>Salicaceae</taxon>
        <taxon>Saliceae</taxon>
        <taxon>Populus</taxon>
    </lineage>
</organism>
<dbReference type="AlphaFoldDB" id="A0A8X7Y065"/>
<dbReference type="Pfam" id="PF09758">
    <property type="entry name" value="FPL"/>
    <property type="match status" value="1"/>
</dbReference>
<name>A0A8X7Y065_POPTO</name>